<keyword evidence="3" id="KW-0597">Phosphoprotein</keyword>
<keyword evidence="4" id="KW-0808">Transferase</keyword>
<dbReference type="GeneID" id="70683797"/>
<dbReference type="SUPFAM" id="SSF55874">
    <property type="entry name" value="ATPase domain of HSP90 chaperone/DNA topoisomerase II/histidine kinase"/>
    <property type="match status" value="1"/>
</dbReference>
<keyword evidence="10" id="KW-1185">Reference proteome</keyword>
<evidence type="ECO:0000256" key="6">
    <source>
        <dbReference type="ARBA" id="ARBA00023012"/>
    </source>
</evidence>
<keyword evidence="7" id="KW-0472">Membrane</keyword>
<dbReference type="CDD" id="cd00082">
    <property type="entry name" value="HisKA"/>
    <property type="match status" value="1"/>
</dbReference>
<dbReference type="SUPFAM" id="SSF55785">
    <property type="entry name" value="PYP-like sensor domain (PAS domain)"/>
    <property type="match status" value="1"/>
</dbReference>
<evidence type="ECO:0000259" key="8">
    <source>
        <dbReference type="PROSITE" id="PS50109"/>
    </source>
</evidence>
<evidence type="ECO:0000256" key="2">
    <source>
        <dbReference type="ARBA" id="ARBA00012438"/>
    </source>
</evidence>
<reference evidence="9" key="1">
    <citation type="submission" date="2020-11" db="EMBL/GenBank/DDBJ databases">
        <title>Carbohydrate-dependent, anaerobic sulfur respiration: A novel catabolism in halophilic archaea.</title>
        <authorList>
            <person name="Sorokin D.Y."/>
            <person name="Messina E."/>
            <person name="Smedile F."/>
            <person name="La Cono V."/>
            <person name="Hallsworth J.E."/>
            <person name="Yakimov M.M."/>
        </authorList>
    </citation>
    <scope>NUCLEOTIDE SEQUENCE</scope>
    <source>
        <strain evidence="9">AArc-S</strain>
    </source>
</reference>
<dbReference type="Proteomes" id="UP000663586">
    <property type="component" value="Chromosome"/>
</dbReference>
<comment type="catalytic activity">
    <reaction evidence="1">
        <text>ATP + protein L-histidine = ADP + protein N-phospho-L-histidine.</text>
        <dbReference type="EC" id="2.7.13.3"/>
    </reaction>
</comment>
<dbReference type="Pfam" id="PF02518">
    <property type="entry name" value="HATPase_c"/>
    <property type="match status" value="1"/>
</dbReference>
<evidence type="ECO:0000256" key="3">
    <source>
        <dbReference type="ARBA" id="ARBA00022553"/>
    </source>
</evidence>
<dbReference type="EMBL" id="CP064786">
    <property type="protein sequence ID" value="QSG01641.1"/>
    <property type="molecule type" value="Genomic_DNA"/>
</dbReference>
<name>A0A897MMP2_9EURY</name>
<sequence length="568" mass="62779">MIEPLSSLVTQLPLFEIYLTAFTAAALICVVSIRRARRIADRDTRRSLVALLATSGLWAAFHVGYLVGPTARIQYGFYMLGLIVGLATVGPWLYFCSAYTGRALHHSRTYQRIAIAVYLGIVTVKVTNPVHGLYFTAAMTTDPFSHLMIQHGVIHWLSMGLAYSLAVVGIFMLFELFAQVDYDTRPFVVLVGLTALPVTFDIGGFVYPQLVDLTYSALGVALFSVGVLYVYMDRFETIQLAGRYDDPVIVIGDDLEIRDYNRRAETLFPELRAAIGKNLEQELPDLAAGITTETVIERQQDGETRYYQPKTNPFSASQANLGQLIIFNDITEQERYRQQLEAQNDRLESFTGMVSHDLRNPLNVAQGNSQIISELFEAAKNEDGSYEPLGTETLATIDDAADALTVTLARMERLIDDLLVLAREGQLIDETGPVSLRTVAQDGWQMIDQREATLVVEENPTITADPDRLQQLLENLFRNGIEHGGKDVTIRVGALADDTGVYIEDNGPGIPEDIRDEVFESGVTTNQDGTGFGLAIVGEIVTAHGWTIECTESESGGARFEITVEVIE</sequence>
<evidence type="ECO:0000256" key="1">
    <source>
        <dbReference type="ARBA" id="ARBA00000085"/>
    </source>
</evidence>
<feature type="transmembrane region" description="Helical" evidence="7">
    <location>
        <begin position="186"/>
        <end position="207"/>
    </location>
</feature>
<dbReference type="InterPro" id="IPR050736">
    <property type="entry name" value="Sensor_HK_Regulatory"/>
</dbReference>
<dbReference type="PROSITE" id="PS50109">
    <property type="entry name" value="HIS_KIN"/>
    <property type="match status" value="1"/>
</dbReference>
<dbReference type="SUPFAM" id="SSF47384">
    <property type="entry name" value="Homodimeric domain of signal transducing histidine kinase"/>
    <property type="match status" value="1"/>
</dbReference>
<dbReference type="RefSeq" id="WP_238478758.1">
    <property type="nucleotide sequence ID" value="NZ_CP064786.1"/>
</dbReference>
<keyword evidence="7" id="KW-1133">Transmembrane helix</keyword>
<protein>
    <recommendedName>
        <fullName evidence="2">histidine kinase</fullName>
        <ecNumber evidence="2">2.7.13.3</ecNumber>
    </recommendedName>
</protein>
<proteinExistence type="predicted"/>
<feature type="transmembrane region" description="Helical" evidence="7">
    <location>
        <begin position="48"/>
        <end position="67"/>
    </location>
</feature>
<dbReference type="Pfam" id="PF16927">
    <property type="entry name" value="HisKA_7TM"/>
    <property type="match status" value="1"/>
</dbReference>
<feature type="transmembrane region" description="Helical" evidence="7">
    <location>
        <begin position="115"/>
        <end position="134"/>
    </location>
</feature>
<dbReference type="Gene3D" id="3.30.565.10">
    <property type="entry name" value="Histidine kinase-like ATPase, C-terminal domain"/>
    <property type="match status" value="1"/>
</dbReference>
<dbReference type="InterPro" id="IPR004358">
    <property type="entry name" value="Sig_transdc_His_kin-like_C"/>
</dbReference>
<feature type="transmembrane region" description="Helical" evidence="7">
    <location>
        <begin position="213"/>
        <end position="231"/>
    </location>
</feature>
<evidence type="ECO:0000256" key="5">
    <source>
        <dbReference type="ARBA" id="ARBA00022777"/>
    </source>
</evidence>
<keyword evidence="6" id="KW-0902">Two-component regulatory system</keyword>
<dbReference type="InterPro" id="IPR031621">
    <property type="entry name" value="HisKA_7TM"/>
</dbReference>
<dbReference type="PANTHER" id="PTHR43711">
    <property type="entry name" value="TWO-COMPONENT HISTIDINE KINASE"/>
    <property type="match status" value="1"/>
</dbReference>
<feature type="transmembrane region" description="Helical" evidence="7">
    <location>
        <begin position="154"/>
        <end position="174"/>
    </location>
</feature>
<evidence type="ECO:0000256" key="7">
    <source>
        <dbReference type="SAM" id="Phobius"/>
    </source>
</evidence>
<dbReference type="Pfam" id="PF00512">
    <property type="entry name" value="HisKA"/>
    <property type="match status" value="1"/>
</dbReference>
<dbReference type="CDD" id="cd00075">
    <property type="entry name" value="HATPase"/>
    <property type="match status" value="1"/>
</dbReference>
<dbReference type="InterPro" id="IPR003661">
    <property type="entry name" value="HisK_dim/P_dom"/>
</dbReference>
<dbReference type="InterPro" id="IPR036097">
    <property type="entry name" value="HisK_dim/P_sf"/>
</dbReference>
<dbReference type="GO" id="GO:0000155">
    <property type="term" value="F:phosphorelay sensor kinase activity"/>
    <property type="evidence" value="ECO:0007669"/>
    <property type="project" value="InterPro"/>
</dbReference>
<dbReference type="Gene3D" id="3.30.450.20">
    <property type="entry name" value="PAS domain"/>
    <property type="match status" value="1"/>
</dbReference>
<feature type="transmembrane region" description="Helical" evidence="7">
    <location>
        <begin position="73"/>
        <end position="95"/>
    </location>
</feature>
<dbReference type="PRINTS" id="PR00344">
    <property type="entry name" value="BCTRLSENSOR"/>
</dbReference>
<dbReference type="AlphaFoldDB" id="A0A897MMP2"/>
<keyword evidence="5 9" id="KW-0418">Kinase</keyword>
<organism evidence="9 10">
    <name type="scientific">Natranaeroarchaeum sulfidigenes</name>
    <dbReference type="NCBI Taxonomy" id="2784880"/>
    <lineage>
        <taxon>Archaea</taxon>
        <taxon>Methanobacteriati</taxon>
        <taxon>Methanobacteriota</taxon>
        <taxon>Stenosarchaea group</taxon>
        <taxon>Halobacteria</taxon>
        <taxon>Halobacteriales</taxon>
        <taxon>Natronoarchaeaceae</taxon>
        <taxon>Natranaeroarchaeum</taxon>
    </lineage>
</organism>
<feature type="domain" description="Histidine kinase" evidence="8">
    <location>
        <begin position="353"/>
        <end position="568"/>
    </location>
</feature>
<dbReference type="InterPro" id="IPR035965">
    <property type="entry name" value="PAS-like_dom_sf"/>
</dbReference>
<feature type="transmembrane region" description="Helical" evidence="7">
    <location>
        <begin position="17"/>
        <end position="36"/>
    </location>
</feature>
<evidence type="ECO:0000313" key="10">
    <source>
        <dbReference type="Proteomes" id="UP000663586"/>
    </source>
</evidence>
<keyword evidence="7" id="KW-0812">Transmembrane</keyword>
<dbReference type="SMART" id="SM00387">
    <property type="entry name" value="HATPase_c"/>
    <property type="match status" value="1"/>
</dbReference>
<evidence type="ECO:0000256" key="4">
    <source>
        <dbReference type="ARBA" id="ARBA00022679"/>
    </source>
</evidence>
<gene>
    <name evidence="9" type="ORF">AArcS_0412</name>
</gene>
<accession>A0A897MMP2</accession>
<evidence type="ECO:0000313" key="9">
    <source>
        <dbReference type="EMBL" id="QSG01641.1"/>
    </source>
</evidence>
<dbReference type="InterPro" id="IPR005467">
    <property type="entry name" value="His_kinase_dom"/>
</dbReference>
<dbReference type="EC" id="2.7.13.3" evidence="2"/>
<dbReference type="PANTHER" id="PTHR43711:SF1">
    <property type="entry name" value="HISTIDINE KINASE 1"/>
    <property type="match status" value="1"/>
</dbReference>
<dbReference type="KEGG" id="hara:AArcS_0412"/>
<dbReference type="InterPro" id="IPR036890">
    <property type="entry name" value="HATPase_C_sf"/>
</dbReference>
<dbReference type="SMART" id="SM00388">
    <property type="entry name" value="HisKA"/>
    <property type="match status" value="1"/>
</dbReference>
<dbReference type="Gene3D" id="1.10.287.130">
    <property type="match status" value="1"/>
</dbReference>
<dbReference type="InterPro" id="IPR003594">
    <property type="entry name" value="HATPase_dom"/>
</dbReference>